<dbReference type="Proteomes" id="UP000187209">
    <property type="component" value="Unassembled WGS sequence"/>
</dbReference>
<sequence>MFHYILLLLPNTLASCLINNCEICSSKSENICINCIQGYTRDPIQGCLKFQNFSHSKNIENCIQQKDSTCQQCSEGYNLINGFCDPSCDLENCICFYPNICLKIPRSLQCSDKYCKTCTQDGLSCENCIEGFGIDKSGLCTQCYDINCKICSYNANICNECLDDYYMTREKGCYKCMSSGCNSCNVDDTICDSCSNGNIMLENGRCCDGSCLTCSELSPACTSCHNNFMIYDDFCYPCSNFFCKNCTSTYCYECIDGYELFDGICIEKHCHSIACLSCPNSTNVCEQCHSNFVQDLFGNCCNIGCKTCTSTSPYCTSCIDGMYLESSYCLFCSKSCKTCSYFDKCSSCPDGFTLSRYEGFCVEGERISDGKLIVFVIVPVTIFVLAIVFTVCCLCNNNRKKMFRAIRLHNEKKANVTTTNPEVSISSDMPNQSIQLKNSSIMHSSSIIDMAIDKLSFPKKHSISIDIPKAKRTNSSIMKNSAELSHQLPCTYVSPKNLETNHADDEITEMNFEKMVIIVELDNKKTYNDISICLICEENFNDKDVRALPCGHPYHEKCIYKSFIVENKRQCLKCLREYS</sequence>
<evidence type="ECO:0000256" key="3">
    <source>
        <dbReference type="SAM" id="SignalP"/>
    </source>
</evidence>
<dbReference type="AlphaFoldDB" id="A0A1R2APH8"/>
<comment type="caution">
    <text evidence="5">The sequence shown here is derived from an EMBL/GenBank/DDBJ whole genome shotgun (WGS) entry which is preliminary data.</text>
</comment>
<dbReference type="InterPro" id="IPR013083">
    <property type="entry name" value="Znf_RING/FYVE/PHD"/>
</dbReference>
<reference evidence="5 6" key="1">
    <citation type="submission" date="2016-11" db="EMBL/GenBank/DDBJ databases">
        <title>The macronuclear genome of Stentor coeruleus: a giant cell with tiny introns.</title>
        <authorList>
            <person name="Slabodnick M."/>
            <person name="Ruby J.G."/>
            <person name="Reiff S.B."/>
            <person name="Swart E.C."/>
            <person name="Gosai S."/>
            <person name="Prabakaran S."/>
            <person name="Witkowska E."/>
            <person name="Larue G.E."/>
            <person name="Fisher S."/>
            <person name="Freeman R.M."/>
            <person name="Gunawardena J."/>
            <person name="Chu W."/>
            <person name="Stover N.A."/>
            <person name="Gregory B.D."/>
            <person name="Nowacki M."/>
            <person name="Derisi J."/>
            <person name="Roy S.W."/>
            <person name="Marshall W.F."/>
            <person name="Sood P."/>
        </authorList>
    </citation>
    <scope>NUCLEOTIDE SEQUENCE [LARGE SCALE GENOMIC DNA]</scope>
    <source>
        <strain evidence="5">WM001</strain>
    </source>
</reference>
<evidence type="ECO:0000256" key="1">
    <source>
        <dbReference type="PROSITE-ProRule" id="PRU00175"/>
    </source>
</evidence>
<evidence type="ECO:0000313" key="5">
    <source>
        <dbReference type="EMBL" id="OMJ66345.1"/>
    </source>
</evidence>
<dbReference type="PANTHER" id="PTHR23275:SF100">
    <property type="entry name" value="EGF-LIKE DOMAIN-CONTAINING PROTEIN"/>
    <property type="match status" value="1"/>
</dbReference>
<accession>A0A1R2APH8</accession>
<dbReference type="PROSITE" id="PS50089">
    <property type="entry name" value="ZF_RING_2"/>
    <property type="match status" value="1"/>
</dbReference>
<keyword evidence="3" id="KW-0732">Signal</keyword>
<keyword evidence="1" id="KW-0862">Zinc</keyword>
<dbReference type="SUPFAM" id="SSF57184">
    <property type="entry name" value="Growth factor receptor domain"/>
    <property type="match status" value="2"/>
</dbReference>
<dbReference type="Gene3D" id="3.30.40.10">
    <property type="entry name" value="Zinc/RING finger domain, C3HC4 (zinc finger)"/>
    <property type="match status" value="1"/>
</dbReference>
<keyword evidence="1" id="KW-0479">Metal-binding</keyword>
<evidence type="ECO:0000259" key="4">
    <source>
        <dbReference type="PROSITE" id="PS50089"/>
    </source>
</evidence>
<dbReference type="InterPro" id="IPR001841">
    <property type="entry name" value="Znf_RING"/>
</dbReference>
<dbReference type="InterPro" id="IPR052798">
    <property type="entry name" value="Giardia_VSA"/>
</dbReference>
<dbReference type="InterPro" id="IPR009030">
    <property type="entry name" value="Growth_fac_rcpt_cys_sf"/>
</dbReference>
<name>A0A1R2APH8_9CILI</name>
<feature type="transmembrane region" description="Helical" evidence="2">
    <location>
        <begin position="372"/>
        <end position="395"/>
    </location>
</feature>
<evidence type="ECO:0000313" key="6">
    <source>
        <dbReference type="Proteomes" id="UP000187209"/>
    </source>
</evidence>
<organism evidence="5 6">
    <name type="scientific">Stentor coeruleus</name>
    <dbReference type="NCBI Taxonomy" id="5963"/>
    <lineage>
        <taxon>Eukaryota</taxon>
        <taxon>Sar</taxon>
        <taxon>Alveolata</taxon>
        <taxon>Ciliophora</taxon>
        <taxon>Postciliodesmatophora</taxon>
        <taxon>Heterotrichea</taxon>
        <taxon>Heterotrichida</taxon>
        <taxon>Stentoridae</taxon>
        <taxon>Stentor</taxon>
    </lineage>
</organism>
<feature type="domain" description="RING-type" evidence="4">
    <location>
        <begin position="533"/>
        <end position="574"/>
    </location>
</feature>
<dbReference type="SMART" id="SM00184">
    <property type="entry name" value="RING"/>
    <property type="match status" value="3"/>
</dbReference>
<keyword evidence="6" id="KW-1185">Reference proteome</keyword>
<keyword evidence="2" id="KW-0812">Transmembrane</keyword>
<keyword evidence="2" id="KW-0472">Membrane</keyword>
<evidence type="ECO:0000256" key="2">
    <source>
        <dbReference type="SAM" id="Phobius"/>
    </source>
</evidence>
<keyword evidence="1" id="KW-0863">Zinc-finger</keyword>
<gene>
    <name evidence="5" type="ORF">SteCoe_36835</name>
</gene>
<feature type="chain" id="PRO_5012706562" description="RING-type domain-containing protein" evidence="3">
    <location>
        <begin position="17"/>
        <end position="579"/>
    </location>
</feature>
<dbReference type="PANTHER" id="PTHR23275">
    <property type="entry name" value="CABRIOLET.-RELATED"/>
    <property type="match status" value="1"/>
</dbReference>
<proteinExistence type="predicted"/>
<dbReference type="OrthoDB" id="409374at2759"/>
<dbReference type="EMBL" id="MPUH01001744">
    <property type="protein sequence ID" value="OMJ66345.1"/>
    <property type="molecule type" value="Genomic_DNA"/>
</dbReference>
<dbReference type="GO" id="GO:0008270">
    <property type="term" value="F:zinc ion binding"/>
    <property type="evidence" value="ECO:0007669"/>
    <property type="project" value="UniProtKB-KW"/>
</dbReference>
<protein>
    <recommendedName>
        <fullName evidence="4">RING-type domain-containing protein</fullName>
    </recommendedName>
</protein>
<feature type="signal peptide" evidence="3">
    <location>
        <begin position="1"/>
        <end position="16"/>
    </location>
</feature>
<dbReference type="Pfam" id="PF13639">
    <property type="entry name" value="zf-RING_2"/>
    <property type="match status" value="1"/>
</dbReference>
<dbReference type="SUPFAM" id="SSF57850">
    <property type="entry name" value="RING/U-box"/>
    <property type="match status" value="1"/>
</dbReference>
<keyword evidence="2" id="KW-1133">Transmembrane helix</keyword>